<evidence type="ECO:0000313" key="1">
    <source>
        <dbReference type="EMBL" id="KAI8430731.1"/>
    </source>
</evidence>
<keyword evidence="2" id="KW-1185">Reference proteome</keyword>
<sequence>MDNLDDSENNAKISDSAYSNSCSNSQSRRSHSSKSTHSGSNSSGSSGYGGKQSTSGSSNNLRQLPVKRTKEKDGKKNEHTDIQTEVEFRLPQPAQPPENKKEEQDDAPAAAMHTQVEKGVQDMETQDTKPNEDAVICHTSQCPMQVVASRNSPTDGFSCVISMQDGIVMYTTSALTNTIGFPKDMWIGRSFIDFIHPLDHSTFASQITKGPAISKKDAPTDPVQPNESTMFCRIRKYRGLATSFGVKDRAVTFMPFTLKLTFKNGDEDSGMLIYLIIQATPLSSAFKSAHEIIVKAVSFVIRHVSSGNLEHIDPEAVPFLGYFPQDVSGIDVLRLYHPDDLTYLRQIYETIMKEGSAPRSKPYRLMAQNGDYLKLETEWSSFVNPWSHKLEFVVAKHHVLEGPGNPDVFEPPVVSSARERRSTGEERSKTQCLRDHIVRTMNKVLTKPAEFAKQQMSKRCKDLASFMESLIQEPSKAEPPDRVVETLEKANSCEHDSVILGGISPHHDYYSDSKASSETPLSYNQLNFNDNLQRFFDNHQELTYEEYQQAIAGHMEELKDNKNFVGGCLSPMALYSTDSADVTSSGESSSGPYAFKKQRDTSSVRLTESLLSKHNTDMEKSLVKKHRISRLASKEDREKASYATKQKKKEHLARCNASFVPTSANSTVSETQPHGLKRPSKRPEEQSSSRKHHCSPASNFPGASAANSPAYRTSSSIQNATPYPALPTTIMSHVPHVNHTAAGLASYRPSSSTDMMSFVPNVAYGPHAPMMDPLAARQGLIPFLYVPTTTHAMPSTSSASAGHQYHAPPVQYLMYGPAVVGSPIMVSPISAPPFSVHEGMIQYGAPRVNTTTRITTCNNEEPTKTVLRAPQSSPYFKQKVTQKKNESGNDTGNSDEAVDPTDGESSYSSFYSSFFKTESGSADDSSDSKNTKNKSDDPSSSRSKDNVRAKAVRRKMEPPWMEQVCVTPELIYKYQKPTGDLDQVLAADRKKMASLEQPSLVNEQLAQLYTDLQLEGVAARLTLEEGLTSSSSSGSDSNSNRETPAKVPKRMKKKRQYTKLVMIFEEDAPMPSPQPDDSKPSTSPS</sequence>
<name>A0ACC0K2V7_CHOFU</name>
<reference evidence="1 2" key="1">
    <citation type="journal article" date="2022" name="Genome Biol. Evol.">
        <title>The Spruce Budworm Genome: Reconstructing the Evolutionary History of Antifreeze Proteins.</title>
        <authorList>
            <person name="Beliveau C."/>
            <person name="Gagne P."/>
            <person name="Picq S."/>
            <person name="Vernygora O."/>
            <person name="Keeling C.I."/>
            <person name="Pinkney K."/>
            <person name="Doucet D."/>
            <person name="Wen F."/>
            <person name="Johnston J.S."/>
            <person name="Maaroufi H."/>
            <person name="Boyle B."/>
            <person name="Laroche J."/>
            <person name="Dewar K."/>
            <person name="Juretic N."/>
            <person name="Blackburn G."/>
            <person name="Nisole A."/>
            <person name="Brunet B."/>
            <person name="Brandao M."/>
            <person name="Lumley L."/>
            <person name="Duan J."/>
            <person name="Quan G."/>
            <person name="Lucarotti C.J."/>
            <person name="Roe A.D."/>
            <person name="Sperling F.A.H."/>
            <person name="Levesque R.C."/>
            <person name="Cusson M."/>
        </authorList>
    </citation>
    <scope>NUCLEOTIDE SEQUENCE [LARGE SCALE GENOMIC DNA]</scope>
    <source>
        <strain evidence="1">Glfc:IPQL:Cfum</strain>
    </source>
</reference>
<accession>A0ACC0K2V7</accession>
<dbReference type="EMBL" id="CM046131">
    <property type="protein sequence ID" value="KAI8430731.1"/>
    <property type="molecule type" value="Genomic_DNA"/>
</dbReference>
<protein>
    <submittedName>
        <fullName evidence="1">Uncharacterized protein</fullName>
    </submittedName>
</protein>
<proteinExistence type="predicted"/>
<comment type="caution">
    <text evidence="1">The sequence shown here is derived from an EMBL/GenBank/DDBJ whole genome shotgun (WGS) entry which is preliminary data.</text>
</comment>
<dbReference type="Proteomes" id="UP001064048">
    <property type="component" value="Chromosome Z"/>
</dbReference>
<organism evidence="1 2">
    <name type="scientific">Choristoneura fumiferana</name>
    <name type="common">Spruce budworm moth</name>
    <name type="synonym">Archips fumiferana</name>
    <dbReference type="NCBI Taxonomy" id="7141"/>
    <lineage>
        <taxon>Eukaryota</taxon>
        <taxon>Metazoa</taxon>
        <taxon>Ecdysozoa</taxon>
        <taxon>Arthropoda</taxon>
        <taxon>Hexapoda</taxon>
        <taxon>Insecta</taxon>
        <taxon>Pterygota</taxon>
        <taxon>Neoptera</taxon>
        <taxon>Endopterygota</taxon>
        <taxon>Lepidoptera</taxon>
        <taxon>Glossata</taxon>
        <taxon>Ditrysia</taxon>
        <taxon>Tortricoidea</taxon>
        <taxon>Tortricidae</taxon>
        <taxon>Tortricinae</taxon>
        <taxon>Choristoneura</taxon>
    </lineage>
</organism>
<evidence type="ECO:0000313" key="2">
    <source>
        <dbReference type="Proteomes" id="UP001064048"/>
    </source>
</evidence>
<gene>
    <name evidence="1" type="ORF">MSG28_000915</name>
</gene>